<reference evidence="1 2" key="1">
    <citation type="journal article" date="2021" name="Comput. Struct. Biotechnol. J.">
        <title>De novo genome assembly of the potent medicinal plant Rehmannia glutinosa using nanopore technology.</title>
        <authorList>
            <person name="Ma L."/>
            <person name="Dong C."/>
            <person name="Song C."/>
            <person name="Wang X."/>
            <person name="Zheng X."/>
            <person name="Niu Y."/>
            <person name="Chen S."/>
            <person name="Feng W."/>
        </authorList>
    </citation>
    <scope>NUCLEOTIDE SEQUENCE [LARGE SCALE GENOMIC DNA]</scope>
    <source>
        <strain evidence="1">DH-2019</strain>
    </source>
</reference>
<dbReference type="PANTHER" id="PTHR11439">
    <property type="entry name" value="GAG-POL-RELATED RETROTRANSPOSON"/>
    <property type="match status" value="1"/>
</dbReference>
<evidence type="ECO:0000313" key="1">
    <source>
        <dbReference type="EMBL" id="KAK6117910.1"/>
    </source>
</evidence>
<dbReference type="InterPro" id="IPR043502">
    <property type="entry name" value="DNA/RNA_pol_sf"/>
</dbReference>
<accession>A0ABR0U724</accession>
<evidence type="ECO:0000313" key="2">
    <source>
        <dbReference type="Proteomes" id="UP001318860"/>
    </source>
</evidence>
<proteinExistence type="predicted"/>
<keyword evidence="2" id="KW-1185">Reference proteome</keyword>
<dbReference type="SUPFAM" id="SSF56672">
    <property type="entry name" value="DNA/RNA polymerases"/>
    <property type="match status" value="1"/>
</dbReference>
<sequence length="125" mass="14096">MDTYGKPVDQTRYRALIGSLLYLTTSRPDITFVVDILSRFTSNPSHEHWKALTKVLKYLKYTLEYGLYYLRYPAVLEGYSDTSWISDSKDSYSTSGYIFTIGGGAVSGKSTKQTCIARSTMESSL</sequence>
<name>A0ABR0U724_REHGL</name>
<comment type="caution">
    <text evidence="1">The sequence shown here is derived from an EMBL/GenBank/DDBJ whole genome shotgun (WGS) entry which is preliminary data.</text>
</comment>
<organism evidence="1 2">
    <name type="scientific">Rehmannia glutinosa</name>
    <name type="common">Chinese foxglove</name>
    <dbReference type="NCBI Taxonomy" id="99300"/>
    <lineage>
        <taxon>Eukaryota</taxon>
        <taxon>Viridiplantae</taxon>
        <taxon>Streptophyta</taxon>
        <taxon>Embryophyta</taxon>
        <taxon>Tracheophyta</taxon>
        <taxon>Spermatophyta</taxon>
        <taxon>Magnoliopsida</taxon>
        <taxon>eudicotyledons</taxon>
        <taxon>Gunneridae</taxon>
        <taxon>Pentapetalae</taxon>
        <taxon>asterids</taxon>
        <taxon>lamiids</taxon>
        <taxon>Lamiales</taxon>
        <taxon>Orobanchaceae</taxon>
        <taxon>Rehmannieae</taxon>
        <taxon>Rehmannia</taxon>
    </lineage>
</organism>
<dbReference type="EMBL" id="JABTTQ020003392">
    <property type="protein sequence ID" value="KAK6117910.1"/>
    <property type="molecule type" value="Genomic_DNA"/>
</dbReference>
<protein>
    <submittedName>
        <fullName evidence="1">Uncharacterized protein</fullName>
    </submittedName>
</protein>
<dbReference type="Proteomes" id="UP001318860">
    <property type="component" value="Unassembled WGS sequence"/>
</dbReference>
<gene>
    <name evidence="1" type="ORF">DH2020_048347</name>
</gene>
<dbReference type="CDD" id="cd09272">
    <property type="entry name" value="RNase_HI_RT_Ty1"/>
    <property type="match status" value="1"/>
</dbReference>
<dbReference type="PANTHER" id="PTHR11439:SF440">
    <property type="entry name" value="INTEGRASE CATALYTIC DOMAIN-CONTAINING PROTEIN"/>
    <property type="match status" value="1"/>
</dbReference>